<evidence type="ECO:0000313" key="6">
    <source>
        <dbReference type="Proteomes" id="UP000625210"/>
    </source>
</evidence>
<gene>
    <name evidence="3 5" type="primary">ku</name>
    <name evidence="5" type="ORF">GCM10011571_11270</name>
</gene>
<proteinExistence type="inferred from homology"/>
<accession>A0A8J2YDL3</accession>
<dbReference type="GO" id="GO:0003690">
    <property type="term" value="F:double-stranded DNA binding"/>
    <property type="evidence" value="ECO:0007669"/>
    <property type="project" value="UniProtKB-UniRule"/>
</dbReference>
<keyword evidence="3" id="KW-0234">DNA repair</keyword>
<dbReference type="InterPro" id="IPR016194">
    <property type="entry name" value="SPOC-like_C_dom_sf"/>
</dbReference>
<organism evidence="5 6">
    <name type="scientific">Marinithermofilum abyssi</name>
    <dbReference type="NCBI Taxonomy" id="1571185"/>
    <lineage>
        <taxon>Bacteria</taxon>
        <taxon>Bacillati</taxon>
        <taxon>Bacillota</taxon>
        <taxon>Bacilli</taxon>
        <taxon>Bacillales</taxon>
        <taxon>Thermoactinomycetaceae</taxon>
        <taxon>Marinithermofilum</taxon>
    </lineage>
</organism>
<evidence type="ECO:0000259" key="4">
    <source>
        <dbReference type="SMART" id="SM00559"/>
    </source>
</evidence>
<comment type="caution">
    <text evidence="5">The sequence shown here is derived from an EMBL/GenBank/DDBJ whole genome shotgun (WGS) entry which is preliminary data.</text>
</comment>
<dbReference type="InterPro" id="IPR006164">
    <property type="entry name" value="DNA_bd_Ku70/Ku80"/>
</dbReference>
<dbReference type="Proteomes" id="UP000625210">
    <property type="component" value="Unassembled WGS sequence"/>
</dbReference>
<keyword evidence="1 3" id="KW-0238">DNA-binding</keyword>
<dbReference type="PANTHER" id="PTHR41251:SF1">
    <property type="entry name" value="NON-HOMOLOGOUS END JOINING PROTEIN KU"/>
    <property type="match status" value="1"/>
</dbReference>
<dbReference type="PIRSF" id="PIRSF006493">
    <property type="entry name" value="Prok_Ku"/>
    <property type="match status" value="1"/>
</dbReference>
<keyword evidence="6" id="KW-1185">Reference proteome</keyword>
<comment type="similarity">
    <text evidence="3">Belongs to the prokaryotic Ku family.</text>
</comment>
<comment type="subunit">
    <text evidence="3">Homodimer. Interacts with LigD.</text>
</comment>
<dbReference type="RefSeq" id="WP_188646926.1">
    <property type="nucleotide sequence ID" value="NZ_BMHQ01000003.1"/>
</dbReference>
<protein>
    <recommendedName>
        <fullName evidence="3">Non-homologous end joining protein Ku</fullName>
    </recommendedName>
</protein>
<feature type="domain" description="Ku" evidence="4">
    <location>
        <begin position="52"/>
        <end position="180"/>
    </location>
</feature>
<dbReference type="SUPFAM" id="SSF100939">
    <property type="entry name" value="SPOC domain-like"/>
    <property type="match status" value="1"/>
</dbReference>
<dbReference type="FunFam" id="2.40.290.10:FF:000004">
    <property type="entry name" value="Non-homologous end joining protein Ku"/>
    <property type="match status" value="1"/>
</dbReference>
<comment type="function">
    <text evidence="3">With LigD forms a non-homologous end joining (NHEJ) DNA repair enzyme, which repairs dsDNA breaks with reduced fidelity. Binds linear dsDNA with 5'- and 3'- overhangs but not closed circular dsDNA nor ssDNA. Recruits and stimulates the ligase activity of LigD.</text>
</comment>
<dbReference type="PANTHER" id="PTHR41251">
    <property type="entry name" value="NON-HOMOLOGOUS END JOINING PROTEIN KU"/>
    <property type="match status" value="1"/>
</dbReference>
<dbReference type="SMART" id="SM00559">
    <property type="entry name" value="Ku78"/>
    <property type="match status" value="1"/>
</dbReference>
<evidence type="ECO:0000313" key="5">
    <source>
        <dbReference type="EMBL" id="GGE11645.1"/>
    </source>
</evidence>
<dbReference type="AlphaFoldDB" id="A0A8J2YDL3"/>
<dbReference type="Pfam" id="PF02735">
    <property type="entry name" value="Ku"/>
    <property type="match status" value="1"/>
</dbReference>
<dbReference type="GO" id="GO:0006303">
    <property type="term" value="P:double-strand break repair via nonhomologous end joining"/>
    <property type="evidence" value="ECO:0007669"/>
    <property type="project" value="UniProtKB-UniRule"/>
</dbReference>
<sequence>MHTVWKGSISFGLVHIPVKMFSAIKEKSIQFRLLHKKCKTPVQYTRTCPSCEEKVSWEEIVKGYEYSEGRYVLMEKEELESIMPENRKAIEILDFVDLKEIDPIYFDRTYYLGPGDHGDRPYALLREAMEATGKIGVAQVTIRSKQTLAVVRVYDNTLVLETIFYPDEVRDAGQVPDVPAQTELPKKEVEMAEQLIENLTTSFDPEKYQDDYRIAVEKAIEKKAAGEEIVEAPEAEPEKIVDLMDALKASLEQSKAKTGRRKKAAK</sequence>
<reference evidence="5" key="1">
    <citation type="journal article" date="2014" name="Int. J. Syst. Evol. Microbiol.">
        <title>Complete genome sequence of Corynebacterium casei LMG S-19264T (=DSM 44701T), isolated from a smear-ripened cheese.</title>
        <authorList>
            <consortium name="US DOE Joint Genome Institute (JGI-PGF)"/>
            <person name="Walter F."/>
            <person name="Albersmeier A."/>
            <person name="Kalinowski J."/>
            <person name="Ruckert C."/>
        </authorList>
    </citation>
    <scope>NUCLEOTIDE SEQUENCE</scope>
    <source>
        <strain evidence="5">CGMCC 1.15179</strain>
    </source>
</reference>
<dbReference type="HAMAP" id="MF_01875">
    <property type="entry name" value="Prokaryotic_Ku"/>
    <property type="match status" value="1"/>
</dbReference>
<dbReference type="InterPro" id="IPR009187">
    <property type="entry name" value="Prok_Ku"/>
</dbReference>
<dbReference type="CDD" id="cd00789">
    <property type="entry name" value="KU_like"/>
    <property type="match status" value="1"/>
</dbReference>
<evidence type="ECO:0000256" key="2">
    <source>
        <dbReference type="ARBA" id="ARBA00023172"/>
    </source>
</evidence>
<evidence type="ECO:0000256" key="3">
    <source>
        <dbReference type="HAMAP-Rule" id="MF_01875"/>
    </source>
</evidence>
<evidence type="ECO:0000256" key="1">
    <source>
        <dbReference type="ARBA" id="ARBA00023125"/>
    </source>
</evidence>
<dbReference type="GO" id="GO:0006310">
    <property type="term" value="P:DNA recombination"/>
    <property type="evidence" value="ECO:0007669"/>
    <property type="project" value="UniProtKB-KW"/>
</dbReference>
<dbReference type="Gene3D" id="2.40.290.10">
    <property type="match status" value="1"/>
</dbReference>
<name>A0A8J2YDL3_9BACL</name>
<reference evidence="5" key="2">
    <citation type="submission" date="2020-09" db="EMBL/GenBank/DDBJ databases">
        <authorList>
            <person name="Sun Q."/>
            <person name="Zhou Y."/>
        </authorList>
    </citation>
    <scope>NUCLEOTIDE SEQUENCE</scope>
    <source>
        <strain evidence="5">CGMCC 1.15179</strain>
    </source>
</reference>
<keyword evidence="3" id="KW-0227">DNA damage</keyword>
<dbReference type="EMBL" id="BMHQ01000003">
    <property type="protein sequence ID" value="GGE11645.1"/>
    <property type="molecule type" value="Genomic_DNA"/>
</dbReference>
<dbReference type="NCBIfam" id="TIGR02772">
    <property type="entry name" value="Ku_bact"/>
    <property type="match status" value="1"/>
</dbReference>
<keyword evidence="2 3" id="KW-0233">DNA recombination</keyword>